<organism evidence="3 4">
    <name type="scientific">Dorcoceras hygrometricum</name>
    <dbReference type="NCBI Taxonomy" id="472368"/>
    <lineage>
        <taxon>Eukaryota</taxon>
        <taxon>Viridiplantae</taxon>
        <taxon>Streptophyta</taxon>
        <taxon>Embryophyta</taxon>
        <taxon>Tracheophyta</taxon>
        <taxon>Spermatophyta</taxon>
        <taxon>Magnoliopsida</taxon>
        <taxon>eudicotyledons</taxon>
        <taxon>Gunneridae</taxon>
        <taxon>Pentapetalae</taxon>
        <taxon>asterids</taxon>
        <taxon>lamiids</taxon>
        <taxon>Lamiales</taxon>
        <taxon>Gesneriaceae</taxon>
        <taxon>Didymocarpoideae</taxon>
        <taxon>Trichosporeae</taxon>
        <taxon>Loxocarpinae</taxon>
        <taxon>Dorcoceras</taxon>
    </lineage>
</organism>
<name>A0A2Z7AWF3_9LAMI</name>
<evidence type="ECO:0000313" key="4">
    <source>
        <dbReference type="Proteomes" id="UP000250235"/>
    </source>
</evidence>
<evidence type="ECO:0000313" key="3">
    <source>
        <dbReference type="EMBL" id="KZV25668.1"/>
    </source>
</evidence>
<evidence type="ECO:0000259" key="2">
    <source>
        <dbReference type="SMART" id="SM00666"/>
    </source>
</evidence>
<sequence>MSCSTTIKFLYSYGGKIIPGSSETSLRYIGGYTRVLTVDRCITFSELMVKFGGSCGSSMRLKCKLPSEDLDVLISIGSDEDLRNVIEEYDRVSPGEKIRAVLFPVEPTKKVSPPTSPMSCFEFPAAPRPHRKTTLVSAFHCEAPPCPAVHRCFSPAVRYHMAPGKHGGHQGRSSRPLHNVSNQNHSLSH</sequence>
<dbReference type="PANTHER" id="PTHR31066:SF74">
    <property type="entry name" value="PB1 DOMAIN-CONTAINING PROTEIN"/>
    <property type="match status" value="1"/>
</dbReference>
<feature type="region of interest" description="Disordered" evidence="1">
    <location>
        <begin position="163"/>
        <end position="189"/>
    </location>
</feature>
<proteinExistence type="predicted"/>
<dbReference type="SUPFAM" id="SSF54277">
    <property type="entry name" value="CAD &amp; PB1 domains"/>
    <property type="match status" value="1"/>
</dbReference>
<dbReference type="Pfam" id="PF00564">
    <property type="entry name" value="PB1"/>
    <property type="match status" value="1"/>
</dbReference>
<dbReference type="CDD" id="cd06410">
    <property type="entry name" value="PB1_UP2"/>
    <property type="match status" value="1"/>
</dbReference>
<gene>
    <name evidence="3" type="ORF">F511_04729</name>
</gene>
<dbReference type="OrthoDB" id="1914296at2759"/>
<dbReference type="Proteomes" id="UP000250235">
    <property type="component" value="Unassembled WGS sequence"/>
</dbReference>
<protein>
    <recommendedName>
        <fullName evidence="2">PB1 domain-containing protein</fullName>
    </recommendedName>
</protein>
<feature type="compositionally biased region" description="Polar residues" evidence="1">
    <location>
        <begin position="179"/>
        <end position="189"/>
    </location>
</feature>
<dbReference type="AlphaFoldDB" id="A0A2Z7AWF3"/>
<reference evidence="3 4" key="1">
    <citation type="journal article" date="2015" name="Proc. Natl. Acad. Sci. U.S.A.">
        <title>The resurrection genome of Boea hygrometrica: A blueprint for survival of dehydration.</title>
        <authorList>
            <person name="Xiao L."/>
            <person name="Yang G."/>
            <person name="Zhang L."/>
            <person name="Yang X."/>
            <person name="Zhao S."/>
            <person name="Ji Z."/>
            <person name="Zhou Q."/>
            <person name="Hu M."/>
            <person name="Wang Y."/>
            <person name="Chen M."/>
            <person name="Xu Y."/>
            <person name="Jin H."/>
            <person name="Xiao X."/>
            <person name="Hu G."/>
            <person name="Bao F."/>
            <person name="Hu Y."/>
            <person name="Wan P."/>
            <person name="Li L."/>
            <person name="Deng X."/>
            <person name="Kuang T."/>
            <person name="Xiang C."/>
            <person name="Zhu J.K."/>
            <person name="Oliver M.J."/>
            <person name="He Y."/>
        </authorList>
    </citation>
    <scope>NUCLEOTIDE SEQUENCE [LARGE SCALE GENOMIC DNA]</scope>
    <source>
        <strain evidence="4">cv. XS01</strain>
    </source>
</reference>
<accession>A0A2Z7AWF3</accession>
<dbReference type="Gene3D" id="3.10.20.90">
    <property type="entry name" value="Phosphatidylinositol 3-kinase Catalytic Subunit, Chain A, domain 1"/>
    <property type="match status" value="1"/>
</dbReference>
<dbReference type="SMART" id="SM00666">
    <property type="entry name" value="PB1"/>
    <property type="match status" value="1"/>
</dbReference>
<dbReference type="PANTHER" id="PTHR31066">
    <property type="entry name" value="OS05G0427100 PROTEIN-RELATED"/>
    <property type="match status" value="1"/>
</dbReference>
<dbReference type="InterPro" id="IPR000270">
    <property type="entry name" value="PB1_dom"/>
</dbReference>
<dbReference type="InterPro" id="IPR053198">
    <property type="entry name" value="Gynoecium_Dev_Regulator"/>
</dbReference>
<keyword evidence="4" id="KW-1185">Reference proteome</keyword>
<dbReference type="EMBL" id="KV011838">
    <property type="protein sequence ID" value="KZV25668.1"/>
    <property type="molecule type" value="Genomic_DNA"/>
</dbReference>
<evidence type="ECO:0000256" key="1">
    <source>
        <dbReference type="SAM" id="MobiDB-lite"/>
    </source>
</evidence>
<feature type="domain" description="PB1" evidence="2">
    <location>
        <begin position="21"/>
        <end position="105"/>
    </location>
</feature>